<evidence type="ECO:0000313" key="2">
    <source>
        <dbReference type="Proteomes" id="UP001159641"/>
    </source>
</evidence>
<dbReference type="GO" id="GO:0003697">
    <property type="term" value="F:single-stranded DNA binding"/>
    <property type="evidence" value="ECO:0007669"/>
    <property type="project" value="TreeGrafter"/>
</dbReference>
<organism evidence="1 2">
    <name type="scientific">Eschrichtius robustus</name>
    <name type="common">California gray whale</name>
    <name type="synonym">Eschrichtius gibbosus</name>
    <dbReference type="NCBI Taxonomy" id="9764"/>
    <lineage>
        <taxon>Eukaryota</taxon>
        <taxon>Metazoa</taxon>
        <taxon>Chordata</taxon>
        <taxon>Craniata</taxon>
        <taxon>Vertebrata</taxon>
        <taxon>Euteleostomi</taxon>
        <taxon>Mammalia</taxon>
        <taxon>Eutheria</taxon>
        <taxon>Laurasiatheria</taxon>
        <taxon>Artiodactyla</taxon>
        <taxon>Whippomorpha</taxon>
        <taxon>Cetacea</taxon>
        <taxon>Mysticeti</taxon>
        <taxon>Eschrichtiidae</taxon>
        <taxon>Eschrichtius</taxon>
    </lineage>
</organism>
<dbReference type="PANTHER" id="PTHR35668:SF1">
    <property type="entry name" value="PROTEIN SHORTAGE IN CHIASMATA 1 ORTHOLOG"/>
    <property type="match status" value="1"/>
</dbReference>
<dbReference type="GO" id="GO:0000794">
    <property type="term" value="C:condensed nuclear chromosome"/>
    <property type="evidence" value="ECO:0007669"/>
    <property type="project" value="InterPro"/>
</dbReference>
<proteinExistence type="predicted"/>
<dbReference type="PANTHER" id="PTHR35668">
    <property type="entry name" value="PROTEIN SHORTAGE IN CHIASMATA 1 ORTHOLOG"/>
    <property type="match status" value="1"/>
</dbReference>
<protein>
    <submittedName>
        <fullName evidence="1">Uncharacterized protein</fullName>
    </submittedName>
</protein>
<keyword evidence="2" id="KW-1185">Reference proteome</keyword>
<dbReference type="InterPro" id="IPR039991">
    <property type="entry name" value="SHOC1"/>
</dbReference>
<dbReference type="GO" id="GO:0016887">
    <property type="term" value="F:ATP hydrolysis activity"/>
    <property type="evidence" value="ECO:0007669"/>
    <property type="project" value="InterPro"/>
</dbReference>
<sequence length="405" mass="46172">MTTSRARAVSCLGVPGCGPPQTEVPSSRGAGQEGGVGRRLARLANESTELKNVVRKKFCRALLLRIPSCLYQDENYPARAIDNKFRRPWTRVSAVSVTGMTEISALDQQKANLFVEEFLENHRKTVTGMVAKLSCEFEEIVPSPNPDSQTEVEEASLYTHKDYNEVFTLVNGLEKCPLLQAQKQDFFFFLYISYLFSNFYIDDEEIIFVNDLMAYRSQLPTLQTLLSRLKLFLVKDPLLDFKGQIFTEANFFRYLIAQECFSFQGDMKGFVEDFYMDKENFRQEKLEDTPSILPECEFLISTSLKQEVDIPSLSELKESLNLMPEIINYVDENEKLFKRDLTIKHGIHIEDIKCSSTEILAIQSQCEPEYKEPGTVALPGYCSTRVSVGPAQDTSVLPCKYIFNN</sequence>
<name>A0AB34HK64_ESCRO</name>
<evidence type="ECO:0000313" key="1">
    <source>
        <dbReference type="EMBL" id="KAJ8792648.1"/>
    </source>
</evidence>
<gene>
    <name evidence="1" type="ORF">J1605_019867</name>
</gene>
<dbReference type="Proteomes" id="UP001159641">
    <property type="component" value="Unassembled WGS sequence"/>
</dbReference>
<dbReference type="Pfam" id="PF17825">
    <property type="entry name" value="DUF5587"/>
    <property type="match status" value="1"/>
</dbReference>
<dbReference type="EMBL" id="JAIQCJ010001090">
    <property type="protein sequence ID" value="KAJ8792648.1"/>
    <property type="molecule type" value="Genomic_DNA"/>
</dbReference>
<dbReference type="GO" id="GO:0000712">
    <property type="term" value="P:resolution of meiotic recombination intermediates"/>
    <property type="evidence" value="ECO:0007669"/>
    <property type="project" value="InterPro"/>
</dbReference>
<reference evidence="1 2" key="1">
    <citation type="submission" date="2022-11" db="EMBL/GenBank/DDBJ databases">
        <title>Whole genome sequence of Eschrichtius robustus ER-17-0199.</title>
        <authorList>
            <person name="Bruniche-Olsen A."/>
            <person name="Black A.N."/>
            <person name="Fields C.J."/>
            <person name="Walden K."/>
            <person name="Dewoody J.A."/>
        </authorList>
    </citation>
    <scope>NUCLEOTIDE SEQUENCE [LARGE SCALE GENOMIC DNA]</scope>
    <source>
        <strain evidence="1">ER-17-0199</strain>
        <tissue evidence="1">Blubber</tissue>
    </source>
</reference>
<comment type="caution">
    <text evidence="1">The sequence shown here is derived from an EMBL/GenBank/DDBJ whole genome shotgun (WGS) entry which is preliminary data.</text>
</comment>
<accession>A0AB34HK64</accession>
<dbReference type="AlphaFoldDB" id="A0AB34HK64"/>